<dbReference type="PANTHER" id="PTHR43199:SF1">
    <property type="entry name" value="GLUTATHIONE HYDROLASE PROENZYME"/>
    <property type="match status" value="1"/>
</dbReference>
<name>A0A382QBH6_9ZZZZ</name>
<dbReference type="SUPFAM" id="SSF56235">
    <property type="entry name" value="N-terminal nucleophile aminohydrolases (Ntn hydrolases)"/>
    <property type="match status" value="1"/>
</dbReference>
<accession>A0A382QBH6</accession>
<proteinExistence type="predicted"/>
<dbReference type="Pfam" id="PF01019">
    <property type="entry name" value="G_glu_transpept"/>
    <property type="match status" value="1"/>
</dbReference>
<evidence type="ECO:0008006" key="2">
    <source>
        <dbReference type="Google" id="ProtNLM"/>
    </source>
</evidence>
<dbReference type="PRINTS" id="PR01210">
    <property type="entry name" value="GGTRANSPTASE"/>
</dbReference>
<dbReference type="InterPro" id="IPR029055">
    <property type="entry name" value="Ntn_hydrolases_N"/>
</dbReference>
<evidence type="ECO:0000313" key="1">
    <source>
        <dbReference type="EMBL" id="SVC82310.1"/>
    </source>
</evidence>
<gene>
    <name evidence="1" type="ORF">METZ01_LOCUS335164</name>
</gene>
<dbReference type="AlphaFoldDB" id="A0A382QBH6"/>
<protein>
    <recommendedName>
        <fullName evidence="2">Gamma-glutamyltransferase</fullName>
    </recommendedName>
</protein>
<feature type="non-terminal residue" evidence="1">
    <location>
        <position position="221"/>
    </location>
</feature>
<reference evidence="1" key="1">
    <citation type="submission" date="2018-05" db="EMBL/GenBank/DDBJ databases">
        <authorList>
            <person name="Lanie J.A."/>
            <person name="Ng W.-L."/>
            <person name="Kazmierczak K.M."/>
            <person name="Andrzejewski T.M."/>
            <person name="Davidsen T.M."/>
            <person name="Wayne K.J."/>
            <person name="Tettelin H."/>
            <person name="Glass J.I."/>
            <person name="Rusch D."/>
            <person name="Podicherti R."/>
            <person name="Tsui H.-C.T."/>
            <person name="Winkler M.E."/>
        </authorList>
    </citation>
    <scope>NUCLEOTIDE SEQUENCE</scope>
</reference>
<organism evidence="1">
    <name type="scientific">marine metagenome</name>
    <dbReference type="NCBI Taxonomy" id="408172"/>
    <lineage>
        <taxon>unclassified sequences</taxon>
        <taxon>metagenomes</taxon>
        <taxon>ecological metagenomes</taxon>
    </lineage>
</organism>
<dbReference type="EMBL" id="UINC01112986">
    <property type="protein sequence ID" value="SVC82310.1"/>
    <property type="molecule type" value="Genomic_DNA"/>
</dbReference>
<dbReference type="PANTHER" id="PTHR43199">
    <property type="entry name" value="GLUTATHIONE HYDROLASE"/>
    <property type="match status" value="1"/>
</dbReference>
<dbReference type="InterPro" id="IPR051792">
    <property type="entry name" value="GGT_bact"/>
</dbReference>
<sequence>MQRSNGVYPESSNKIVRSSNGVVSTAHPLATKAGVEMLSKGGNAIDAAVASAFALSVVEPSMNGIGGRTQILIYSPETGYHGIDATTAAPNDYDYENAPKKRYGYPSIGIPGVVKGLTKALSEYGSLAREEVMSPAIQLAEKGHVLIAGEAIRQSFVNEQLKEFDGSRKHFLNSDGSSLRPGQMFVQNDLAKVLQAIADEGEGVFYKGWIAEKIVSDIQAN</sequence>